<evidence type="ECO:0000256" key="4">
    <source>
        <dbReference type="ARBA" id="ARBA00022452"/>
    </source>
</evidence>
<reference evidence="9 10" key="1">
    <citation type="submission" date="2017-06" db="EMBL/GenBank/DDBJ databases">
        <authorList>
            <person name="Kim H.J."/>
            <person name="Triplett B.A."/>
        </authorList>
    </citation>
    <scope>NUCLEOTIDE SEQUENCE [LARGE SCALE GENOMIC DNA]</scope>
    <source>
        <strain evidence="9 10">DSM 18704</strain>
    </source>
</reference>
<dbReference type="InterPro" id="IPR051906">
    <property type="entry name" value="TolC-like"/>
</dbReference>
<protein>
    <submittedName>
        <fullName evidence="9">Outer membrane protein TolC</fullName>
    </submittedName>
</protein>
<dbReference type="Gene3D" id="1.20.1600.10">
    <property type="entry name" value="Outer membrane efflux proteins (OEP)"/>
    <property type="match status" value="1"/>
</dbReference>
<keyword evidence="4" id="KW-1134">Transmembrane beta strand</keyword>
<evidence type="ECO:0000256" key="2">
    <source>
        <dbReference type="ARBA" id="ARBA00007613"/>
    </source>
</evidence>
<keyword evidence="6" id="KW-0472">Membrane</keyword>
<dbReference type="GO" id="GO:0009279">
    <property type="term" value="C:cell outer membrane"/>
    <property type="evidence" value="ECO:0007669"/>
    <property type="project" value="UniProtKB-SubCell"/>
</dbReference>
<dbReference type="PANTHER" id="PTHR30026">
    <property type="entry name" value="OUTER MEMBRANE PROTEIN TOLC"/>
    <property type="match status" value="1"/>
</dbReference>
<gene>
    <name evidence="9" type="ORF">SAMN05421770_102142</name>
</gene>
<dbReference type="GO" id="GO:1990281">
    <property type="term" value="C:efflux pump complex"/>
    <property type="evidence" value="ECO:0007669"/>
    <property type="project" value="TreeGrafter"/>
</dbReference>
<sequence>MNAATRSSARLAGRMAGLALLTLAGASAQAQISFTAAVDMALKNSPQVRMAESDVMHARAAIDEAIDVYIPTVVGATSGLGYAYGFPLGPPTIYSFTAQSLVFSYSQKDYVRSARSGLVAANFALKDVRSQVAEDAATTYISLDRAQRQRAALAEELGYAEHLQSIVQDRLDAGRDTKMELTRSRRTGVQLRLQLLQLDDEIANSADHLARLIGLPGNPLTTVSDSIPEVPHPSGSFVPAETPGVKAAFATAKSKYERAFGDDRYRFRPQFAFGAEYSRFSTFNNQYVKYYPSVSGLESNAVGFSVNVTIPLFDKSHEAKARESMAEAVHAQNDAIYHRDQAQEGQLKLRHSMAELSAKSDLASLDKELAEEQLEAILVQLQAPAVGGAAALTPKDEQNARIQERQRYVEMLDAEGQLRQTGINLLRQTGELEGWLKISAGSAAASSNSLASPSKP</sequence>
<dbReference type="Pfam" id="PF02321">
    <property type="entry name" value="OEP"/>
    <property type="match status" value="1"/>
</dbReference>
<evidence type="ECO:0000256" key="5">
    <source>
        <dbReference type="ARBA" id="ARBA00022692"/>
    </source>
</evidence>
<accession>A0A239H1P0</accession>
<dbReference type="InterPro" id="IPR003423">
    <property type="entry name" value="OMP_efflux"/>
</dbReference>
<evidence type="ECO:0000256" key="1">
    <source>
        <dbReference type="ARBA" id="ARBA00004442"/>
    </source>
</evidence>
<comment type="similarity">
    <text evidence="2">Belongs to the outer membrane factor (OMF) (TC 1.B.17) family.</text>
</comment>
<keyword evidence="3" id="KW-0813">Transport</keyword>
<evidence type="ECO:0000313" key="9">
    <source>
        <dbReference type="EMBL" id="SNS74174.1"/>
    </source>
</evidence>
<dbReference type="GO" id="GO:0015562">
    <property type="term" value="F:efflux transmembrane transporter activity"/>
    <property type="evidence" value="ECO:0007669"/>
    <property type="project" value="InterPro"/>
</dbReference>
<dbReference type="OrthoDB" id="113473at2"/>
<dbReference type="EMBL" id="FZOU01000002">
    <property type="protein sequence ID" value="SNS74174.1"/>
    <property type="molecule type" value="Genomic_DNA"/>
</dbReference>
<dbReference type="AlphaFoldDB" id="A0A239H1P0"/>
<dbReference type="PANTHER" id="PTHR30026:SF20">
    <property type="entry name" value="OUTER MEMBRANE PROTEIN TOLC"/>
    <property type="match status" value="1"/>
</dbReference>
<name>A0A239H1P0_9BACT</name>
<evidence type="ECO:0000256" key="8">
    <source>
        <dbReference type="SAM" id="SignalP"/>
    </source>
</evidence>
<keyword evidence="7" id="KW-0998">Cell outer membrane</keyword>
<keyword evidence="5" id="KW-0812">Transmembrane</keyword>
<feature type="chain" id="PRO_5013145070" evidence="8">
    <location>
        <begin position="31"/>
        <end position="456"/>
    </location>
</feature>
<evidence type="ECO:0000256" key="7">
    <source>
        <dbReference type="ARBA" id="ARBA00023237"/>
    </source>
</evidence>
<comment type="subcellular location">
    <subcellularLocation>
        <location evidence="1">Cell outer membrane</location>
    </subcellularLocation>
</comment>
<dbReference type="Proteomes" id="UP000198356">
    <property type="component" value="Unassembled WGS sequence"/>
</dbReference>
<organism evidence="9 10">
    <name type="scientific">Granulicella rosea</name>
    <dbReference type="NCBI Taxonomy" id="474952"/>
    <lineage>
        <taxon>Bacteria</taxon>
        <taxon>Pseudomonadati</taxon>
        <taxon>Acidobacteriota</taxon>
        <taxon>Terriglobia</taxon>
        <taxon>Terriglobales</taxon>
        <taxon>Acidobacteriaceae</taxon>
        <taxon>Granulicella</taxon>
    </lineage>
</organism>
<dbReference type="GO" id="GO:0015288">
    <property type="term" value="F:porin activity"/>
    <property type="evidence" value="ECO:0007669"/>
    <property type="project" value="TreeGrafter"/>
</dbReference>
<proteinExistence type="inferred from homology"/>
<dbReference type="SUPFAM" id="SSF56954">
    <property type="entry name" value="Outer membrane efflux proteins (OEP)"/>
    <property type="match status" value="1"/>
</dbReference>
<dbReference type="RefSeq" id="WP_089407662.1">
    <property type="nucleotide sequence ID" value="NZ_FZOU01000002.1"/>
</dbReference>
<keyword evidence="8" id="KW-0732">Signal</keyword>
<evidence type="ECO:0000256" key="6">
    <source>
        <dbReference type="ARBA" id="ARBA00023136"/>
    </source>
</evidence>
<keyword evidence="10" id="KW-1185">Reference proteome</keyword>
<feature type="signal peptide" evidence="8">
    <location>
        <begin position="1"/>
        <end position="30"/>
    </location>
</feature>
<evidence type="ECO:0000313" key="10">
    <source>
        <dbReference type="Proteomes" id="UP000198356"/>
    </source>
</evidence>
<evidence type="ECO:0000256" key="3">
    <source>
        <dbReference type="ARBA" id="ARBA00022448"/>
    </source>
</evidence>